<comment type="similarity">
    <text evidence="3">Belongs to the RBR family. Ariadne subfamily.</text>
</comment>
<dbReference type="InterPro" id="IPR044066">
    <property type="entry name" value="TRIAD_supradom"/>
</dbReference>
<dbReference type="OrthoDB" id="10009520at2759"/>
<comment type="catalytic activity">
    <reaction evidence="1">
        <text>[E2 ubiquitin-conjugating enzyme]-S-ubiquitinyl-L-cysteine + [acceptor protein]-L-lysine = [E2 ubiquitin-conjugating enzyme]-L-cysteine + [acceptor protein]-N(6)-ubiquitinyl-L-lysine.</text>
        <dbReference type="EC" id="2.3.2.31"/>
    </reaction>
</comment>
<dbReference type="InterPro" id="IPR045840">
    <property type="entry name" value="Ariadne"/>
</dbReference>
<dbReference type="InterPro" id="IPR018957">
    <property type="entry name" value="Znf_C3HC4_RING-type"/>
</dbReference>
<feature type="region of interest" description="Disordered" evidence="12">
    <location>
        <begin position="400"/>
        <end position="424"/>
    </location>
</feature>
<dbReference type="FunFam" id="3.30.40.10:FF:000019">
    <property type="entry name" value="RBR-type E3 ubiquitin transferase"/>
    <property type="match status" value="1"/>
</dbReference>
<dbReference type="GO" id="GO:0061630">
    <property type="term" value="F:ubiquitin protein ligase activity"/>
    <property type="evidence" value="ECO:0007669"/>
    <property type="project" value="UniProtKB-EC"/>
</dbReference>
<dbReference type="KEGG" id="olu:OSTLU_44173"/>
<dbReference type="PANTHER" id="PTHR11685">
    <property type="entry name" value="RBR FAMILY RING FINGER AND IBR DOMAIN-CONTAINING"/>
    <property type="match status" value="1"/>
</dbReference>
<dbReference type="HOGENOM" id="CLU_009823_3_0_1"/>
<dbReference type="InterPro" id="IPR001841">
    <property type="entry name" value="Znf_RING"/>
</dbReference>
<evidence type="ECO:0000256" key="12">
    <source>
        <dbReference type="SAM" id="MobiDB-lite"/>
    </source>
</evidence>
<reference evidence="15 16" key="1">
    <citation type="journal article" date="2007" name="Proc. Natl. Acad. Sci. U.S.A.">
        <title>The tiny eukaryote Ostreococcus provides genomic insights into the paradox of plankton speciation.</title>
        <authorList>
            <person name="Palenik B."/>
            <person name="Grimwood J."/>
            <person name="Aerts A."/>
            <person name="Rouze P."/>
            <person name="Salamov A."/>
            <person name="Putnam N."/>
            <person name="Dupont C."/>
            <person name="Jorgensen R."/>
            <person name="Derelle E."/>
            <person name="Rombauts S."/>
            <person name="Zhou K."/>
            <person name="Otillar R."/>
            <person name="Merchant S.S."/>
            <person name="Podell S."/>
            <person name="Gaasterland T."/>
            <person name="Napoli C."/>
            <person name="Gendler K."/>
            <person name="Manuell A."/>
            <person name="Tai V."/>
            <person name="Vallon O."/>
            <person name="Piganeau G."/>
            <person name="Jancek S."/>
            <person name="Heijde M."/>
            <person name="Jabbari K."/>
            <person name="Bowler C."/>
            <person name="Lohr M."/>
            <person name="Robbens S."/>
            <person name="Werner G."/>
            <person name="Dubchak I."/>
            <person name="Pazour G.J."/>
            <person name="Ren Q."/>
            <person name="Paulsen I."/>
            <person name="Delwiche C."/>
            <person name="Schmutz J."/>
            <person name="Rokhsar D."/>
            <person name="Van de Peer Y."/>
            <person name="Moreau H."/>
            <person name="Grigoriev I.V."/>
        </authorList>
    </citation>
    <scope>NUCLEOTIDE SEQUENCE [LARGE SCALE GENOMIC DNA]</scope>
    <source>
        <strain evidence="15 16">CCE9901</strain>
    </source>
</reference>
<dbReference type="SMART" id="SM00184">
    <property type="entry name" value="RING"/>
    <property type="match status" value="2"/>
</dbReference>
<evidence type="ECO:0000256" key="1">
    <source>
        <dbReference type="ARBA" id="ARBA00001798"/>
    </source>
</evidence>
<dbReference type="InterPro" id="IPR013083">
    <property type="entry name" value="Znf_RING/FYVE/PHD"/>
</dbReference>
<gene>
    <name evidence="15" type="ORF">OSTLU_44173</name>
</gene>
<dbReference type="SMART" id="SM00647">
    <property type="entry name" value="IBR"/>
    <property type="match status" value="2"/>
</dbReference>
<dbReference type="PROSITE" id="PS50089">
    <property type="entry name" value="ZF_RING_2"/>
    <property type="match status" value="1"/>
</dbReference>
<feature type="domain" description="RING-type" evidence="14">
    <location>
        <begin position="65"/>
        <end position="275"/>
    </location>
</feature>
<evidence type="ECO:0000256" key="8">
    <source>
        <dbReference type="ARBA" id="ARBA00022771"/>
    </source>
</evidence>
<dbReference type="EMBL" id="CP000591">
    <property type="protein sequence ID" value="ABO98806.1"/>
    <property type="molecule type" value="Genomic_DNA"/>
</dbReference>
<dbReference type="STRING" id="436017.A4S4Y2"/>
<keyword evidence="10" id="KW-0862">Zinc</keyword>
<organism evidence="15 16">
    <name type="scientific">Ostreococcus lucimarinus (strain CCE9901)</name>
    <dbReference type="NCBI Taxonomy" id="436017"/>
    <lineage>
        <taxon>Eukaryota</taxon>
        <taxon>Viridiplantae</taxon>
        <taxon>Chlorophyta</taxon>
        <taxon>Mamiellophyceae</taxon>
        <taxon>Mamiellales</taxon>
        <taxon>Bathycoccaceae</taxon>
        <taxon>Ostreococcus</taxon>
    </lineage>
</organism>
<dbReference type="RefSeq" id="XP_001420513.1">
    <property type="nucleotide sequence ID" value="XM_001420476.1"/>
</dbReference>
<evidence type="ECO:0000256" key="5">
    <source>
        <dbReference type="ARBA" id="ARBA00022679"/>
    </source>
</evidence>
<evidence type="ECO:0000313" key="16">
    <source>
        <dbReference type="Proteomes" id="UP000001568"/>
    </source>
</evidence>
<keyword evidence="5" id="KW-0808">Transferase</keyword>
<evidence type="ECO:0000256" key="7">
    <source>
        <dbReference type="ARBA" id="ARBA00022737"/>
    </source>
</evidence>
<dbReference type="Gene3D" id="1.20.120.1750">
    <property type="match status" value="1"/>
</dbReference>
<dbReference type="InterPro" id="IPR002867">
    <property type="entry name" value="IBR_dom"/>
</dbReference>
<dbReference type="GeneID" id="5004528"/>
<dbReference type="GO" id="GO:0016567">
    <property type="term" value="P:protein ubiquitination"/>
    <property type="evidence" value="ECO:0007669"/>
    <property type="project" value="InterPro"/>
</dbReference>
<dbReference type="OMA" id="TCAMCTD"/>
<dbReference type="GO" id="GO:0008270">
    <property type="term" value="F:zinc ion binding"/>
    <property type="evidence" value="ECO:0007669"/>
    <property type="project" value="UniProtKB-KW"/>
</dbReference>
<dbReference type="Proteomes" id="UP000001568">
    <property type="component" value="Chromosome 11"/>
</dbReference>
<evidence type="ECO:0000313" key="15">
    <source>
        <dbReference type="EMBL" id="ABO98806.1"/>
    </source>
</evidence>
<dbReference type="SUPFAM" id="SSF57850">
    <property type="entry name" value="RING/U-box"/>
    <property type="match status" value="3"/>
</dbReference>
<proteinExistence type="inferred from homology"/>
<dbReference type="Pfam" id="PF19422">
    <property type="entry name" value="Ariadne"/>
    <property type="match status" value="1"/>
</dbReference>
<keyword evidence="8 11" id="KW-0863">Zinc-finger</keyword>
<dbReference type="Gramene" id="ABO98806">
    <property type="protein sequence ID" value="ABO98806"/>
    <property type="gene ID" value="OSTLU_44173"/>
</dbReference>
<evidence type="ECO:0000256" key="3">
    <source>
        <dbReference type="ARBA" id="ARBA00005884"/>
    </source>
</evidence>
<evidence type="ECO:0000256" key="2">
    <source>
        <dbReference type="ARBA" id="ARBA00003976"/>
    </source>
</evidence>
<dbReference type="PROSITE" id="PS51873">
    <property type="entry name" value="TRIAD"/>
    <property type="match status" value="1"/>
</dbReference>
<dbReference type="Pfam" id="PF01485">
    <property type="entry name" value="IBR"/>
    <property type="match status" value="1"/>
</dbReference>
<dbReference type="Pfam" id="PF22191">
    <property type="entry name" value="IBR_1"/>
    <property type="match status" value="1"/>
</dbReference>
<keyword evidence="9" id="KW-0833">Ubl conjugation pathway</keyword>
<keyword evidence="16" id="KW-1185">Reference proteome</keyword>
<dbReference type="AlphaFoldDB" id="A4S4Y2"/>
<accession>A4S4Y2</accession>
<feature type="domain" description="RING-type" evidence="13">
    <location>
        <begin position="69"/>
        <end position="117"/>
    </location>
</feature>
<evidence type="ECO:0000259" key="13">
    <source>
        <dbReference type="PROSITE" id="PS50089"/>
    </source>
</evidence>
<evidence type="ECO:0000256" key="6">
    <source>
        <dbReference type="ARBA" id="ARBA00022723"/>
    </source>
</evidence>
<evidence type="ECO:0000259" key="14">
    <source>
        <dbReference type="PROSITE" id="PS51873"/>
    </source>
</evidence>
<evidence type="ECO:0000256" key="10">
    <source>
        <dbReference type="ARBA" id="ARBA00022833"/>
    </source>
</evidence>
<protein>
    <recommendedName>
        <fullName evidence="4">RBR-type E3 ubiquitin transferase</fullName>
        <ecNumber evidence="4">2.3.2.31</ecNumber>
    </recommendedName>
</protein>
<evidence type="ECO:0000256" key="11">
    <source>
        <dbReference type="PROSITE-ProRule" id="PRU00175"/>
    </source>
</evidence>
<name>A4S4Y2_OSTLU</name>
<keyword evidence="6" id="KW-0479">Metal-binding</keyword>
<feature type="compositionally biased region" description="Polar residues" evidence="12">
    <location>
        <begin position="413"/>
        <end position="423"/>
    </location>
</feature>
<sequence>MIERAKALLDVRTEEAEALLSHFSYDFEAAATAWFEDTRKVRETSGLIDAKTRRENSEAAMSSGGTRGCGICFEDFPGDALTTVGCAHEFCDECWSGWVTSKVNDGLSVVNTRCPMCPAKVPESMIRKFLSDEDETKFDTFLRRSFLENNAKLRPCIGVDCECAIAVEQLPTNPVSVKCNCGAEFCFSCQSEPHVPVNDCEVAKKWMDKINSDGVNSEWMLANTKGCPKCHRPILKNGGCMHMHCSQCHCSFCWLCLGPWDSGPYACARRCNKYSGDKTGDENRRKRARDSLERYVFYYERYRAHEDASKKAEQDVERFKDSVLDILIDLQRTSKQQVVFIMDALRQVTECRKILKWTYAYAYYEFADDQSKKEFFEYIQGDMERCLELLSRMIESDIKPFLPPEPEDDEQKQNVSPPSTLTDELQDGKYQYAPEKQESLENDFALYKARLIDTTAVLRKFTDTLVSEMAKGLLGARNIDKTD</sequence>
<dbReference type="Gene3D" id="3.30.40.10">
    <property type="entry name" value="Zinc/RING finger domain, C3HC4 (zinc finger)"/>
    <property type="match status" value="1"/>
</dbReference>
<evidence type="ECO:0000256" key="4">
    <source>
        <dbReference type="ARBA" id="ARBA00012251"/>
    </source>
</evidence>
<dbReference type="InterPro" id="IPR031127">
    <property type="entry name" value="E3_UB_ligase_RBR"/>
</dbReference>
<dbReference type="EC" id="2.3.2.31" evidence="4"/>
<dbReference type="Pfam" id="PF00097">
    <property type="entry name" value="zf-C3HC4"/>
    <property type="match status" value="1"/>
</dbReference>
<keyword evidence="7" id="KW-0677">Repeat</keyword>
<evidence type="ECO:0000256" key="9">
    <source>
        <dbReference type="ARBA" id="ARBA00022786"/>
    </source>
</evidence>
<comment type="function">
    <text evidence="2">Might act as an E3 ubiquitin-protein ligase, or as part of E3 complex, which accepts ubiquitin from specific E2 ubiquitin-conjugating enzymes and then transfers it to substrates.</text>
</comment>
<dbReference type="eggNOG" id="KOG1815">
    <property type="taxonomic scope" value="Eukaryota"/>
</dbReference>